<dbReference type="EMBL" id="UYJE01005405">
    <property type="protein sequence ID" value="VDI37161.1"/>
    <property type="molecule type" value="Genomic_DNA"/>
</dbReference>
<feature type="non-terminal residue" evidence="5">
    <location>
        <position position="1"/>
    </location>
</feature>
<evidence type="ECO:0000256" key="4">
    <source>
        <dbReference type="SAM" id="Phobius"/>
    </source>
</evidence>
<evidence type="ECO:0000256" key="1">
    <source>
        <dbReference type="ARBA" id="ARBA00022737"/>
    </source>
</evidence>
<dbReference type="PANTHER" id="PTHR24173">
    <property type="entry name" value="ANKYRIN REPEAT CONTAINING"/>
    <property type="match status" value="1"/>
</dbReference>
<dbReference type="Proteomes" id="UP000596742">
    <property type="component" value="Unassembled WGS sequence"/>
</dbReference>
<keyword evidence="1" id="KW-0677">Repeat</keyword>
<evidence type="ECO:0000256" key="2">
    <source>
        <dbReference type="ARBA" id="ARBA00023043"/>
    </source>
</evidence>
<dbReference type="SUPFAM" id="SSF48403">
    <property type="entry name" value="Ankyrin repeat"/>
    <property type="match status" value="1"/>
</dbReference>
<dbReference type="PANTHER" id="PTHR24173:SF74">
    <property type="entry name" value="ANKYRIN REPEAT DOMAIN-CONTAINING PROTEIN 16"/>
    <property type="match status" value="1"/>
</dbReference>
<comment type="caution">
    <text evidence="5">The sequence shown here is derived from an EMBL/GenBank/DDBJ whole genome shotgun (WGS) entry which is preliminary data.</text>
</comment>
<name>A0A8B6EPP1_MYTGA</name>
<keyword evidence="4" id="KW-0812">Transmembrane</keyword>
<dbReference type="PROSITE" id="PS50297">
    <property type="entry name" value="ANK_REP_REGION"/>
    <property type="match status" value="2"/>
</dbReference>
<dbReference type="Pfam" id="PF12796">
    <property type="entry name" value="Ank_2"/>
    <property type="match status" value="1"/>
</dbReference>
<proteinExistence type="predicted"/>
<keyword evidence="6" id="KW-1185">Reference proteome</keyword>
<feature type="repeat" description="ANK" evidence="3">
    <location>
        <begin position="62"/>
        <end position="94"/>
    </location>
</feature>
<dbReference type="OrthoDB" id="6094217at2759"/>
<dbReference type="Gene3D" id="1.25.40.20">
    <property type="entry name" value="Ankyrin repeat-containing domain"/>
    <property type="match status" value="2"/>
</dbReference>
<dbReference type="PROSITE" id="PS50088">
    <property type="entry name" value="ANK_REPEAT"/>
    <property type="match status" value="2"/>
</dbReference>
<sequence length="160" mass="17568">MVIYIALTPLRKTPSIHPPTMVISVILTPLIMTPSIHPHIMVIAVILTPLIMTPSFHPPIMDGDTPLVYAALRGHLDILCYLASVGCNIHSRSKNGLTALHWAAMYGHLHVTKWLIEEGGISSLVITSTGNTPYMLAAYENSNDSPEVKKGKTEIMDYLK</sequence>
<protein>
    <submittedName>
        <fullName evidence="5">Uncharacterized protein</fullName>
    </submittedName>
</protein>
<evidence type="ECO:0000313" key="5">
    <source>
        <dbReference type="EMBL" id="VDI37161.1"/>
    </source>
</evidence>
<keyword evidence="2 3" id="KW-0040">ANK repeat</keyword>
<accession>A0A8B6EPP1</accession>
<dbReference type="InterPro" id="IPR036770">
    <property type="entry name" value="Ankyrin_rpt-contain_sf"/>
</dbReference>
<reference evidence="5" key="1">
    <citation type="submission" date="2018-11" db="EMBL/GenBank/DDBJ databases">
        <authorList>
            <person name="Alioto T."/>
            <person name="Alioto T."/>
        </authorList>
    </citation>
    <scope>NUCLEOTIDE SEQUENCE</scope>
</reference>
<evidence type="ECO:0000313" key="6">
    <source>
        <dbReference type="Proteomes" id="UP000596742"/>
    </source>
</evidence>
<organism evidence="5 6">
    <name type="scientific">Mytilus galloprovincialis</name>
    <name type="common">Mediterranean mussel</name>
    <dbReference type="NCBI Taxonomy" id="29158"/>
    <lineage>
        <taxon>Eukaryota</taxon>
        <taxon>Metazoa</taxon>
        <taxon>Spiralia</taxon>
        <taxon>Lophotrochozoa</taxon>
        <taxon>Mollusca</taxon>
        <taxon>Bivalvia</taxon>
        <taxon>Autobranchia</taxon>
        <taxon>Pteriomorphia</taxon>
        <taxon>Mytilida</taxon>
        <taxon>Mytiloidea</taxon>
        <taxon>Mytilidae</taxon>
        <taxon>Mytilinae</taxon>
        <taxon>Mytilus</taxon>
    </lineage>
</organism>
<keyword evidence="4" id="KW-1133">Transmembrane helix</keyword>
<dbReference type="InterPro" id="IPR002110">
    <property type="entry name" value="Ankyrin_rpt"/>
</dbReference>
<feature type="transmembrane region" description="Helical" evidence="4">
    <location>
        <begin position="21"/>
        <end position="47"/>
    </location>
</feature>
<feature type="repeat" description="ANK" evidence="3">
    <location>
        <begin position="95"/>
        <end position="119"/>
    </location>
</feature>
<evidence type="ECO:0000256" key="3">
    <source>
        <dbReference type="PROSITE-ProRule" id="PRU00023"/>
    </source>
</evidence>
<keyword evidence="4" id="KW-0472">Membrane</keyword>
<dbReference type="AlphaFoldDB" id="A0A8B6EPP1"/>
<dbReference type="SMART" id="SM00248">
    <property type="entry name" value="ANK"/>
    <property type="match status" value="2"/>
</dbReference>
<gene>
    <name evidence="5" type="ORF">MGAL_10B015862</name>
</gene>